<dbReference type="GO" id="GO:0016303">
    <property type="term" value="F:1-phosphatidylinositol-3-kinase activity"/>
    <property type="evidence" value="ECO:0007669"/>
    <property type="project" value="TreeGrafter"/>
</dbReference>
<evidence type="ECO:0000256" key="4">
    <source>
        <dbReference type="ARBA" id="ARBA00022840"/>
    </source>
</evidence>
<dbReference type="GO" id="GO:0005886">
    <property type="term" value="C:plasma membrane"/>
    <property type="evidence" value="ECO:0007669"/>
    <property type="project" value="TreeGrafter"/>
</dbReference>
<organism evidence="6 7">
    <name type="scientific">Brachionus plicatilis</name>
    <name type="common">Marine rotifer</name>
    <name type="synonym">Brachionus muelleri</name>
    <dbReference type="NCBI Taxonomy" id="10195"/>
    <lineage>
        <taxon>Eukaryota</taxon>
        <taxon>Metazoa</taxon>
        <taxon>Spiralia</taxon>
        <taxon>Gnathifera</taxon>
        <taxon>Rotifera</taxon>
        <taxon>Eurotatoria</taxon>
        <taxon>Monogononta</taxon>
        <taxon>Pseudotrocha</taxon>
        <taxon>Ploima</taxon>
        <taxon>Brachionidae</taxon>
        <taxon>Brachionus</taxon>
    </lineage>
</organism>
<keyword evidence="7" id="KW-1185">Reference proteome</keyword>
<dbReference type="InterPro" id="IPR000403">
    <property type="entry name" value="PI3/4_kinase_cat_dom"/>
</dbReference>
<dbReference type="SMART" id="SM00146">
    <property type="entry name" value="PI3Kc"/>
    <property type="match status" value="1"/>
</dbReference>
<dbReference type="PANTHER" id="PTHR10048:SF111">
    <property type="entry name" value="PHOSPHATIDYLINOSITOL 3-KINASE AGE-1"/>
    <property type="match status" value="1"/>
</dbReference>
<reference evidence="6 7" key="1">
    <citation type="journal article" date="2018" name="Sci. Rep.">
        <title>Genomic signatures of local adaptation to the degree of environmental predictability in rotifers.</title>
        <authorList>
            <person name="Franch-Gras L."/>
            <person name="Hahn C."/>
            <person name="Garcia-Roger E.M."/>
            <person name="Carmona M.J."/>
            <person name="Serra M."/>
            <person name="Gomez A."/>
        </authorList>
    </citation>
    <scope>NUCLEOTIDE SEQUENCE [LARGE SCALE GENOMIC DNA]</scope>
    <source>
        <strain evidence="6">HYR1</strain>
    </source>
</reference>
<dbReference type="GO" id="GO:0005524">
    <property type="term" value="F:ATP binding"/>
    <property type="evidence" value="ECO:0007669"/>
    <property type="project" value="UniProtKB-KW"/>
</dbReference>
<evidence type="ECO:0000256" key="3">
    <source>
        <dbReference type="ARBA" id="ARBA00022777"/>
    </source>
</evidence>
<evidence type="ECO:0000259" key="5">
    <source>
        <dbReference type="PROSITE" id="PS50290"/>
    </source>
</evidence>
<feature type="domain" description="PI3K/PI4K catalytic" evidence="5">
    <location>
        <begin position="1"/>
        <end position="232"/>
    </location>
</feature>
<dbReference type="PROSITE" id="PS50290">
    <property type="entry name" value="PI3_4_KINASE_3"/>
    <property type="match status" value="1"/>
</dbReference>
<name>A0A3M7P3Z1_BRAPC</name>
<dbReference type="PROSITE" id="PS00916">
    <property type="entry name" value="PI3_4_KINASE_2"/>
    <property type="match status" value="1"/>
</dbReference>
<dbReference type="GO" id="GO:0043491">
    <property type="term" value="P:phosphatidylinositol 3-kinase/protein kinase B signal transduction"/>
    <property type="evidence" value="ECO:0007669"/>
    <property type="project" value="TreeGrafter"/>
</dbReference>
<feature type="non-terminal residue" evidence="6">
    <location>
        <position position="244"/>
    </location>
</feature>
<keyword evidence="3 6" id="KW-0418">Kinase</keyword>
<dbReference type="Proteomes" id="UP000276133">
    <property type="component" value="Unassembled WGS sequence"/>
</dbReference>
<dbReference type="InterPro" id="IPR018936">
    <property type="entry name" value="PI3/4_kinase_CS"/>
</dbReference>
<keyword evidence="1" id="KW-0808">Transferase</keyword>
<dbReference type="SUPFAM" id="SSF56112">
    <property type="entry name" value="Protein kinase-like (PK-like)"/>
    <property type="match status" value="1"/>
</dbReference>
<dbReference type="InterPro" id="IPR011009">
    <property type="entry name" value="Kinase-like_dom_sf"/>
</dbReference>
<keyword evidence="2" id="KW-0547">Nucleotide-binding</keyword>
<dbReference type="Gene3D" id="3.30.1010.10">
    <property type="entry name" value="Phosphatidylinositol 3-kinase Catalytic Subunit, Chain A, domain 4"/>
    <property type="match status" value="1"/>
</dbReference>
<dbReference type="InterPro" id="IPR036940">
    <property type="entry name" value="PI3/4_kinase_cat_sf"/>
</dbReference>
<dbReference type="PANTHER" id="PTHR10048">
    <property type="entry name" value="PHOSPHATIDYLINOSITOL KINASE"/>
    <property type="match status" value="1"/>
</dbReference>
<evidence type="ECO:0000313" key="6">
    <source>
        <dbReference type="EMBL" id="RMZ93785.1"/>
    </source>
</evidence>
<dbReference type="EMBL" id="REGN01013556">
    <property type="protein sequence ID" value="RMZ93785.1"/>
    <property type="molecule type" value="Genomic_DNA"/>
</dbReference>
<sequence>MDIIWKNENLDLKMLIYDTLPTGSKLGFIEIIKESSTVFKILTEGGRKGRYQMDDTQLFKWISENNKNEKLNHAIDNFTKSCAAFCVATFLLGIGDRHPSNIMINKEGKLFHIDFGHFLGHFKEKFGFKRERVPFVLTEHFTKVISKGAINPIQTAEFQRFRSLCESAYLIIRRHSNLFISIFAIMLSSGIPELKSKDDIMYLKNKLATDMSEEKALDFFRQQFDESLTLSFTTRFDWIFHAIN</sequence>
<keyword evidence="4" id="KW-0067">ATP-binding</keyword>
<dbReference type="GO" id="GO:0005737">
    <property type="term" value="C:cytoplasm"/>
    <property type="evidence" value="ECO:0007669"/>
    <property type="project" value="TreeGrafter"/>
</dbReference>
<dbReference type="GO" id="GO:0005942">
    <property type="term" value="C:phosphatidylinositol 3-kinase complex"/>
    <property type="evidence" value="ECO:0007669"/>
    <property type="project" value="TreeGrafter"/>
</dbReference>
<dbReference type="GO" id="GO:0035005">
    <property type="term" value="F:1-phosphatidylinositol-4-phosphate 3-kinase activity"/>
    <property type="evidence" value="ECO:0007669"/>
    <property type="project" value="TreeGrafter"/>
</dbReference>
<dbReference type="GO" id="GO:0016477">
    <property type="term" value="P:cell migration"/>
    <property type="evidence" value="ECO:0007669"/>
    <property type="project" value="TreeGrafter"/>
</dbReference>
<evidence type="ECO:0000313" key="7">
    <source>
        <dbReference type="Proteomes" id="UP000276133"/>
    </source>
</evidence>
<dbReference type="AlphaFoldDB" id="A0A3M7P3Z1"/>
<proteinExistence type="predicted"/>
<gene>
    <name evidence="6" type="ORF">BpHYR1_022694</name>
</gene>
<dbReference type="InterPro" id="IPR015433">
    <property type="entry name" value="PI3/4_kinase"/>
</dbReference>
<dbReference type="GO" id="GO:0048015">
    <property type="term" value="P:phosphatidylinositol-mediated signaling"/>
    <property type="evidence" value="ECO:0007669"/>
    <property type="project" value="TreeGrafter"/>
</dbReference>
<comment type="caution">
    <text evidence="6">The sequence shown here is derived from an EMBL/GenBank/DDBJ whole genome shotgun (WGS) entry which is preliminary data.</text>
</comment>
<dbReference type="FunFam" id="1.10.1070.11:FF:000001">
    <property type="entry name" value="Phosphatidylinositol 4,5-bisphosphate 3-kinase catalytic subunit"/>
    <property type="match status" value="1"/>
</dbReference>
<evidence type="ECO:0000256" key="1">
    <source>
        <dbReference type="ARBA" id="ARBA00022679"/>
    </source>
</evidence>
<evidence type="ECO:0000256" key="2">
    <source>
        <dbReference type="ARBA" id="ARBA00022741"/>
    </source>
</evidence>
<dbReference type="Gene3D" id="1.10.1070.11">
    <property type="entry name" value="Phosphatidylinositol 3-/4-kinase, catalytic domain"/>
    <property type="match status" value="1"/>
</dbReference>
<dbReference type="STRING" id="10195.A0A3M7P3Z1"/>
<protein>
    <submittedName>
        <fullName evidence="6">Phosphatidylinositol 4-5-bisphosphate 3-kinase catalytic subunit alpha isoform-like</fullName>
    </submittedName>
</protein>
<dbReference type="OrthoDB" id="67688at2759"/>
<accession>A0A3M7P3Z1</accession>
<dbReference type="Pfam" id="PF00454">
    <property type="entry name" value="PI3_PI4_kinase"/>
    <property type="match status" value="1"/>
</dbReference>